<evidence type="ECO:0000256" key="4">
    <source>
        <dbReference type="ARBA" id="ARBA00023136"/>
    </source>
</evidence>
<evidence type="ECO:0000256" key="1">
    <source>
        <dbReference type="ARBA" id="ARBA00004370"/>
    </source>
</evidence>
<feature type="transmembrane region" description="Helical" evidence="6">
    <location>
        <begin position="6"/>
        <end position="33"/>
    </location>
</feature>
<dbReference type="Proteomes" id="UP000492821">
    <property type="component" value="Unassembled WGS sequence"/>
</dbReference>
<dbReference type="CDD" id="cd14978">
    <property type="entry name" value="7tmA_FMRFamide_R-like"/>
    <property type="match status" value="1"/>
</dbReference>
<dbReference type="Gene3D" id="1.20.1070.10">
    <property type="entry name" value="Rhodopsin 7-helix transmembrane proteins"/>
    <property type="match status" value="1"/>
</dbReference>
<keyword evidence="2 5" id="KW-0812">Transmembrane</keyword>
<keyword evidence="5" id="KW-0675">Receptor</keyword>
<comment type="similarity">
    <text evidence="5">Belongs to the G-protein coupled receptor 1 family.</text>
</comment>
<reference evidence="9" key="2">
    <citation type="submission" date="2020-10" db="UniProtKB">
        <authorList>
            <consortium name="WormBaseParasite"/>
        </authorList>
    </citation>
    <scope>IDENTIFICATION</scope>
</reference>
<evidence type="ECO:0000313" key="9">
    <source>
        <dbReference type="WBParaSite" id="Pan_g16891.t1"/>
    </source>
</evidence>
<feature type="transmembrane region" description="Helical" evidence="6">
    <location>
        <begin position="268"/>
        <end position="287"/>
    </location>
</feature>
<keyword evidence="3 6" id="KW-1133">Transmembrane helix</keyword>
<dbReference type="Pfam" id="PF00001">
    <property type="entry name" value="7tm_1"/>
    <property type="match status" value="1"/>
</dbReference>
<dbReference type="PROSITE" id="PS50262">
    <property type="entry name" value="G_PROTEIN_RECEP_F1_2"/>
    <property type="match status" value="1"/>
</dbReference>
<sequence>MVVFDVALIVPTVTFLIVVIGIAGNLLSFIVFLRHTSSVNTLLAALSLVDLTLLLFTIPVFFFSHIGAVGATLYSHVLNYLYPVNLMMQTCSIYIMVLITIERWTAVCKPLQVRIWCTARTTRNALAGVIIFAFLYNIVRFLEYSVDYTPDGTRTYAINLRNFTTHPHYMFGYYTGLYLLTHFLIPFGVFIIMNGHVCKSIIKLRRARQMLTRQQQREQSTTMMLLVVTLIFAVCNTLPFLLNLAECWDHTLFNNDKTQYWAYAVNDLSNSLVALNSATTFIVYFAFSEKYRHTAARFLLRCCCCCYSFPKDVKYNQRC</sequence>
<keyword evidence="8" id="KW-1185">Reference proteome</keyword>
<keyword evidence="5" id="KW-0297">G-protein coupled receptor</keyword>
<dbReference type="GO" id="GO:0016020">
    <property type="term" value="C:membrane"/>
    <property type="evidence" value="ECO:0007669"/>
    <property type="project" value="UniProtKB-SubCell"/>
</dbReference>
<evidence type="ECO:0000313" key="8">
    <source>
        <dbReference type="Proteomes" id="UP000492821"/>
    </source>
</evidence>
<dbReference type="PANTHER" id="PTHR47323:SF4">
    <property type="entry name" value="FMRFAMIDE PEPTIDE RECEPTOR FRPR-18"/>
    <property type="match status" value="1"/>
</dbReference>
<dbReference type="PROSITE" id="PS00237">
    <property type="entry name" value="G_PROTEIN_RECEP_F1_1"/>
    <property type="match status" value="1"/>
</dbReference>
<feature type="transmembrane region" description="Helical" evidence="6">
    <location>
        <begin position="177"/>
        <end position="202"/>
    </location>
</feature>
<feature type="domain" description="G-protein coupled receptors family 1 profile" evidence="7">
    <location>
        <begin position="24"/>
        <end position="284"/>
    </location>
</feature>
<dbReference type="AlphaFoldDB" id="A0A7E4V5L0"/>
<evidence type="ECO:0000256" key="2">
    <source>
        <dbReference type="ARBA" id="ARBA00022692"/>
    </source>
</evidence>
<evidence type="ECO:0000256" key="3">
    <source>
        <dbReference type="ARBA" id="ARBA00022989"/>
    </source>
</evidence>
<dbReference type="InterPro" id="IPR017452">
    <property type="entry name" value="GPCR_Rhodpsn_7TM"/>
</dbReference>
<dbReference type="WBParaSite" id="Pan_g16891.t1">
    <property type="protein sequence ID" value="Pan_g16891.t1"/>
    <property type="gene ID" value="Pan_g16891"/>
</dbReference>
<dbReference type="GO" id="GO:0004930">
    <property type="term" value="F:G protein-coupled receptor activity"/>
    <property type="evidence" value="ECO:0007669"/>
    <property type="project" value="UniProtKB-KW"/>
</dbReference>
<feature type="transmembrane region" description="Helical" evidence="6">
    <location>
        <begin position="45"/>
        <end position="68"/>
    </location>
</feature>
<organism evidence="8 9">
    <name type="scientific">Panagrellus redivivus</name>
    <name type="common">Microworm</name>
    <dbReference type="NCBI Taxonomy" id="6233"/>
    <lineage>
        <taxon>Eukaryota</taxon>
        <taxon>Metazoa</taxon>
        <taxon>Ecdysozoa</taxon>
        <taxon>Nematoda</taxon>
        <taxon>Chromadorea</taxon>
        <taxon>Rhabditida</taxon>
        <taxon>Tylenchina</taxon>
        <taxon>Panagrolaimomorpha</taxon>
        <taxon>Panagrolaimoidea</taxon>
        <taxon>Panagrolaimidae</taxon>
        <taxon>Panagrellus</taxon>
    </lineage>
</organism>
<accession>A0A7E4V5L0</accession>
<feature type="transmembrane region" description="Helical" evidence="6">
    <location>
        <begin position="80"/>
        <end position="101"/>
    </location>
</feature>
<feature type="transmembrane region" description="Helical" evidence="6">
    <location>
        <begin position="122"/>
        <end position="139"/>
    </location>
</feature>
<keyword evidence="5" id="KW-0807">Transducer</keyword>
<evidence type="ECO:0000259" key="7">
    <source>
        <dbReference type="PROSITE" id="PS50262"/>
    </source>
</evidence>
<name>A0A7E4V5L0_PANRE</name>
<evidence type="ECO:0000256" key="6">
    <source>
        <dbReference type="SAM" id="Phobius"/>
    </source>
</evidence>
<keyword evidence="4 6" id="KW-0472">Membrane</keyword>
<reference evidence="8" key="1">
    <citation type="journal article" date="2013" name="Genetics">
        <title>The draft genome and transcriptome of Panagrellus redivivus are shaped by the harsh demands of a free-living lifestyle.</title>
        <authorList>
            <person name="Srinivasan J."/>
            <person name="Dillman A.R."/>
            <person name="Macchietto M.G."/>
            <person name="Heikkinen L."/>
            <person name="Lakso M."/>
            <person name="Fracchia K.M."/>
            <person name="Antoshechkin I."/>
            <person name="Mortazavi A."/>
            <person name="Wong G."/>
            <person name="Sternberg P.W."/>
        </authorList>
    </citation>
    <scope>NUCLEOTIDE SEQUENCE [LARGE SCALE GENOMIC DNA]</scope>
    <source>
        <strain evidence="8">MT8872</strain>
    </source>
</reference>
<dbReference type="PANTHER" id="PTHR47323">
    <property type="entry name" value="FMRFAMIDE PEPTIDE RECEPTOR FAMILY-RELATED"/>
    <property type="match status" value="1"/>
</dbReference>
<protein>
    <submittedName>
        <fullName evidence="9">G_PROTEIN_RECEP_F1_2 domain-containing protein</fullName>
    </submittedName>
</protein>
<dbReference type="PRINTS" id="PR00237">
    <property type="entry name" value="GPCRRHODOPSN"/>
</dbReference>
<comment type="subcellular location">
    <subcellularLocation>
        <location evidence="1">Membrane</location>
    </subcellularLocation>
</comment>
<evidence type="ECO:0000256" key="5">
    <source>
        <dbReference type="RuleBase" id="RU000688"/>
    </source>
</evidence>
<dbReference type="InterPro" id="IPR000276">
    <property type="entry name" value="GPCR_Rhodpsn"/>
</dbReference>
<dbReference type="SUPFAM" id="SSF81321">
    <property type="entry name" value="Family A G protein-coupled receptor-like"/>
    <property type="match status" value="1"/>
</dbReference>
<proteinExistence type="inferred from homology"/>
<feature type="transmembrane region" description="Helical" evidence="6">
    <location>
        <begin position="223"/>
        <end position="242"/>
    </location>
</feature>
<dbReference type="InterPro" id="IPR053352">
    <property type="entry name" value="FMRFamide_rcpt"/>
</dbReference>